<evidence type="ECO:0000256" key="6">
    <source>
        <dbReference type="ARBA" id="ARBA00023136"/>
    </source>
</evidence>
<keyword evidence="6 7" id="KW-0472">Membrane</keyword>
<protein>
    <submittedName>
        <fullName evidence="8">Paraquat-inducible protein A</fullName>
    </submittedName>
</protein>
<feature type="transmembrane region" description="Helical" evidence="7">
    <location>
        <begin position="112"/>
        <end position="139"/>
    </location>
</feature>
<dbReference type="InterPro" id="IPR051800">
    <property type="entry name" value="PqiA-PqiB_transport"/>
</dbReference>
<feature type="transmembrane region" description="Helical" evidence="7">
    <location>
        <begin position="191"/>
        <end position="210"/>
    </location>
</feature>
<reference evidence="8 9" key="1">
    <citation type="submission" date="2020-07" db="EMBL/GenBank/DDBJ databases">
        <title>Genomic Encyclopedia of Type Strains, Phase IV (KMG-V): Genome sequencing to study the core and pangenomes of soil and plant-associated prokaryotes.</title>
        <authorList>
            <person name="Whitman W."/>
        </authorList>
    </citation>
    <scope>NUCLEOTIDE SEQUENCE [LARGE SCALE GENOMIC DNA]</scope>
    <source>
        <strain evidence="8 9">SAS40</strain>
    </source>
</reference>
<dbReference type="EMBL" id="JACBYR010000002">
    <property type="protein sequence ID" value="NYE85192.1"/>
    <property type="molecule type" value="Genomic_DNA"/>
</dbReference>
<comment type="caution">
    <text evidence="8">The sequence shown here is derived from an EMBL/GenBank/DDBJ whole genome shotgun (WGS) entry which is preliminary data.</text>
</comment>
<sequence>MPPVVPAVTPHGTAVDDHAPVRTAAEAGVVECMHCGAVHPAAVAETACGRCGAQVHARKVASIERTWAFLIAALILYIPANLLPIMTTGTLLSSQTNTIMSGVVYLWLDGSYFVAAVVFIASIVVPVFKLAVLTMLVITTQRRSTWRPYERTRLYRMVEAVGRWSMVDIFVVALLASLVRLDALAMVTPEPGALAFGAVVVLTMFASLSFDPRLIWDPVDTHDTTD</sequence>
<name>A0A7Y9IY60_9BURK</name>
<dbReference type="PANTHER" id="PTHR30462">
    <property type="entry name" value="INTERMEMBRANE TRANSPORT PROTEIN PQIB-RELATED"/>
    <property type="match status" value="1"/>
</dbReference>
<evidence type="ECO:0000256" key="3">
    <source>
        <dbReference type="ARBA" id="ARBA00022519"/>
    </source>
</evidence>
<evidence type="ECO:0000313" key="9">
    <source>
        <dbReference type="Proteomes" id="UP000542125"/>
    </source>
</evidence>
<dbReference type="Pfam" id="PF04403">
    <property type="entry name" value="PqiA"/>
    <property type="match status" value="1"/>
</dbReference>
<keyword evidence="2" id="KW-1003">Cell membrane</keyword>
<comment type="subcellular location">
    <subcellularLocation>
        <location evidence="1">Cell inner membrane</location>
    </subcellularLocation>
</comment>
<evidence type="ECO:0000256" key="7">
    <source>
        <dbReference type="SAM" id="Phobius"/>
    </source>
</evidence>
<dbReference type="Proteomes" id="UP000542125">
    <property type="component" value="Unassembled WGS sequence"/>
</dbReference>
<dbReference type="GO" id="GO:0005886">
    <property type="term" value="C:plasma membrane"/>
    <property type="evidence" value="ECO:0007669"/>
    <property type="project" value="UniProtKB-SubCell"/>
</dbReference>
<keyword evidence="9" id="KW-1185">Reference proteome</keyword>
<accession>A0A7Y9IY60</accession>
<evidence type="ECO:0000256" key="5">
    <source>
        <dbReference type="ARBA" id="ARBA00022989"/>
    </source>
</evidence>
<evidence type="ECO:0000256" key="4">
    <source>
        <dbReference type="ARBA" id="ARBA00022692"/>
    </source>
</evidence>
<evidence type="ECO:0000313" key="8">
    <source>
        <dbReference type="EMBL" id="NYE85192.1"/>
    </source>
</evidence>
<keyword evidence="5 7" id="KW-1133">Transmembrane helix</keyword>
<feature type="transmembrane region" description="Helical" evidence="7">
    <location>
        <begin position="67"/>
        <end position="92"/>
    </location>
</feature>
<feature type="transmembrane region" description="Helical" evidence="7">
    <location>
        <begin position="160"/>
        <end position="179"/>
    </location>
</feature>
<dbReference type="AlphaFoldDB" id="A0A7Y9IY60"/>
<dbReference type="PANTHER" id="PTHR30462:SF3">
    <property type="entry name" value="INTERMEMBRANE TRANSPORT PROTEIN PQIA"/>
    <property type="match status" value="1"/>
</dbReference>
<evidence type="ECO:0000256" key="2">
    <source>
        <dbReference type="ARBA" id="ARBA00022475"/>
    </source>
</evidence>
<organism evidence="8 9">
    <name type="scientific">Pigmentiphaga litoralis</name>
    <dbReference type="NCBI Taxonomy" id="516702"/>
    <lineage>
        <taxon>Bacteria</taxon>
        <taxon>Pseudomonadati</taxon>
        <taxon>Pseudomonadota</taxon>
        <taxon>Betaproteobacteria</taxon>
        <taxon>Burkholderiales</taxon>
        <taxon>Alcaligenaceae</taxon>
        <taxon>Pigmentiphaga</taxon>
    </lineage>
</organism>
<dbReference type="InterPro" id="IPR007498">
    <property type="entry name" value="PqiA-like"/>
</dbReference>
<proteinExistence type="predicted"/>
<keyword evidence="3" id="KW-0997">Cell inner membrane</keyword>
<gene>
    <name evidence="8" type="ORF">FHW18_004499</name>
</gene>
<keyword evidence="4 7" id="KW-0812">Transmembrane</keyword>
<dbReference type="RefSeq" id="WP_179589181.1">
    <property type="nucleotide sequence ID" value="NZ_JACBYR010000002.1"/>
</dbReference>
<evidence type="ECO:0000256" key="1">
    <source>
        <dbReference type="ARBA" id="ARBA00004533"/>
    </source>
</evidence>